<keyword evidence="5 7" id="KW-0472">Membrane</keyword>
<comment type="caution">
    <text evidence="8">The sequence shown here is derived from an EMBL/GenBank/DDBJ whole genome shotgun (WGS) entry which is preliminary data.</text>
</comment>
<evidence type="ECO:0000313" key="9">
    <source>
        <dbReference type="Proteomes" id="UP000054937"/>
    </source>
</evidence>
<evidence type="ECO:0000256" key="6">
    <source>
        <dbReference type="ARBA" id="ARBA00023315"/>
    </source>
</evidence>
<evidence type="ECO:0000256" key="2">
    <source>
        <dbReference type="ARBA" id="ARBA00022692"/>
    </source>
</evidence>
<dbReference type="AlphaFoldDB" id="A0A0V0R970"/>
<feature type="transmembrane region" description="Helical" evidence="7">
    <location>
        <begin position="36"/>
        <end position="63"/>
    </location>
</feature>
<dbReference type="EMBL" id="LDAU01000008">
    <property type="protein sequence ID" value="KRX11041.1"/>
    <property type="molecule type" value="Genomic_DNA"/>
</dbReference>
<dbReference type="PANTHER" id="PTHR23063:SF61">
    <property type="entry name" value="CHROMOSOME UNDETERMINED SCAFFOLD_7, WHOLE GENOME SHOTGUN SEQUENCE"/>
    <property type="match status" value="1"/>
</dbReference>
<evidence type="ECO:0000256" key="5">
    <source>
        <dbReference type="ARBA" id="ARBA00023136"/>
    </source>
</evidence>
<accession>A0A0V0R970</accession>
<dbReference type="PANTHER" id="PTHR23063">
    <property type="entry name" value="PHOSPHOLIPID ACYLTRANSFERASE"/>
    <property type="match status" value="1"/>
</dbReference>
<evidence type="ECO:0000256" key="4">
    <source>
        <dbReference type="ARBA" id="ARBA00023098"/>
    </source>
</evidence>
<sequence>MEKYRKFADSFTGKNPCLPAYANAKKMSIGQFLTHWIPGIILLIVKLPFLLLSILGLFLYFQIIQKIIIVPSLRRIFDNITVKINSRILLGLFGFFSLPGNLRLQQNLFKMHGQPIFSNHTSPIDILYLMAMMNPVFVRMNYQADQQKVQFEKFQFLDILKLIFKRDYIVSQNEINEKSQPLEKIMASAKKNNEGPVLIFYEGCNNNGQGVLKCPQILLQQILDNSQNIKGQQFVALNIQYKRKDQFSPINTVRNQFWHLVLLLSTFSNSVKILAKFIQIPGNLKIKELEQSFEGFYKGCGQSVLDLDFNNYVKFLEFWFISSSKNSKYVKEVKTEKVGQRYVQ</sequence>
<keyword evidence="9" id="KW-1185">Reference proteome</keyword>
<dbReference type="OrthoDB" id="272512at2759"/>
<protein>
    <recommendedName>
        <fullName evidence="10">Phospholipid/glycerol acyltransferase domain-containing protein</fullName>
    </recommendedName>
</protein>
<keyword evidence="1" id="KW-0808">Transferase</keyword>
<keyword evidence="4" id="KW-0443">Lipid metabolism</keyword>
<evidence type="ECO:0000256" key="7">
    <source>
        <dbReference type="SAM" id="Phobius"/>
    </source>
</evidence>
<dbReference type="GO" id="GO:0006629">
    <property type="term" value="P:lipid metabolic process"/>
    <property type="evidence" value="ECO:0007669"/>
    <property type="project" value="UniProtKB-KW"/>
</dbReference>
<reference evidence="8 9" key="1">
    <citation type="journal article" date="2015" name="Sci. Rep.">
        <title>Genome of the facultative scuticociliatosis pathogen Pseudocohnilembus persalinus provides insight into its virulence through horizontal gene transfer.</title>
        <authorList>
            <person name="Xiong J."/>
            <person name="Wang G."/>
            <person name="Cheng J."/>
            <person name="Tian M."/>
            <person name="Pan X."/>
            <person name="Warren A."/>
            <person name="Jiang C."/>
            <person name="Yuan D."/>
            <person name="Miao W."/>
        </authorList>
    </citation>
    <scope>NUCLEOTIDE SEQUENCE [LARGE SCALE GENOMIC DNA]</scope>
    <source>
        <strain evidence="8">36N120E</strain>
    </source>
</reference>
<evidence type="ECO:0008006" key="10">
    <source>
        <dbReference type="Google" id="ProtNLM"/>
    </source>
</evidence>
<feature type="transmembrane region" description="Helical" evidence="7">
    <location>
        <begin position="84"/>
        <end position="102"/>
    </location>
</feature>
<dbReference type="GO" id="GO:0016746">
    <property type="term" value="F:acyltransferase activity"/>
    <property type="evidence" value="ECO:0007669"/>
    <property type="project" value="UniProtKB-KW"/>
</dbReference>
<name>A0A0V0R970_PSEPJ</name>
<dbReference type="OMA" id="LWKNEIF"/>
<gene>
    <name evidence="8" type="ORF">PPERSA_01240</name>
</gene>
<dbReference type="Proteomes" id="UP000054937">
    <property type="component" value="Unassembled WGS sequence"/>
</dbReference>
<evidence type="ECO:0000313" key="8">
    <source>
        <dbReference type="EMBL" id="KRX11041.1"/>
    </source>
</evidence>
<keyword evidence="2 7" id="KW-0812">Transmembrane</keyword>
<evidence type="ECO:0000256" key="1">
    <source>
        <dbReference type="ARBA" id="ARBA00022679"/>
    </source>
</evidence>
<organism evidence="8 9">
    <name type="scientific">Pseudocohnilembus persalinus</name>
    <name type="common">Ciliate</name>
    <dbReference type="NCBI Taxonomy" id="266149"/>
    <lineage>
        <taxon>Eukaryota</taxon>
        <taxon>Sar</taxon>
        <taxon>Alveolata</taxon>
        <taxon>Ciliophora</taxon>
        <taxon>Intramacronucleata</taxon>
        <taxon>Oligohymenophorea</taxon>
        <taxon>Scuticociliatia</taxon>
        <taxon>Philasterida</taxon>
        <taxon>Pseudocohnilembidae</taxon>
        <taxon>Pseudocohnilembus</taxon>
    </lineage>
</organism>
<keyword evidence="6" id="KW-0012">Acyltransferase</keyword>
<keyword evidence="3 7" id="KW-1133">Transmembrane helix</keyword>
<dbReference type="InParanoid" id="A0A0V0R970"/>
<proteinExistence type="predicted"/>
<evidence type="ECO:0000256" key="3">
    <source>
        <dbReference type="ARBA" id="ARBA00022989"/>
    </source>
</evidence>